<evidence type="ECO:0000313" key="1">
    <source>
        <dbReference type="EMBL" id="ATA57649.1"/>
    </source>
</evidence>
<protein>
    <submittedName>
        <fullName evidence="1">Uncharacterized protein</fullName>
    </submittedName>
</protein>
<gene>
    <name evidence="1" type="ORF">CKY39_07915</name>
</gene>
<proteinExistence type="predicted"/>
<evidence type="ECO:0000313" key="2">
    <source>
        <dbReference type="Proteomes" id="UP000217154"/>
    </source>
</evidence>
<accession>A0A250DUF3</accession>
<name>A0A250DUF3_9BURK</name>
<organism evidence="1 2">
    <name type="scientific">Variovorax boronicumulans</name>
    <dbReference type="NCBI Taxonomy" id="436515"/>
    <lineage>
        <taxon>Bacteria</taxon>
        <taxon>Pseudomonadati</taxon>
        <taxon>Pseudomonadota</taxon>
        <taxon>Betaproteobacteria</taxon>
        <taxon>Burkholderiales</taxon>
        <taxon>Comamonadaceae</taxon>
        <taxon>Variovorax</taxon>
    </lineage>
</organism>
<reference evidence="1 2" key="1">
    <citation type="submission" date="2017-09" db="EMBL/GenBank/DDBJ databases">
        <title>The diverse metabolic capabilities of V. boronicumulans make it an excellent choice for continued studies on novel biodegradation.</title>
        <authorList>
            <person name="Sun S."/>
        </authorList>
    </citation>
    <scope>NUCLEOTIDE SEQUENCE [LARGE SCALE GENOMIC DNA]</scope>
    <source>
        <strain evidence="1 2">J1</strain>
    </source>
</reference>
<sequence>MRDVFARIADHPINRIDESHHMGCE</sequence>
<dbReference type="KEGG" id="vbo:CKY39_07915"/>
<dbReference type="Proteomes" id="UP000217154">
    <property type="component" value="Chromosome"/>
</dbReference>
<dbReference type="AlphaFoldDB" id="A0A250DUF3"/>
<dbReference type="EMBL" id="CP023284">
    <property type="protein sequence ID" value="ATA57649.1"/>
    <property type="molecule type" value="Genomic_DNA"/>
</dbReference>